<dbReference type="PIRSF" id="PIRSF017082">
    <property type="entry name" value="YflP"/>
    <property type="match status" value="1"/>
</dbReference>
<dbReference type="PANTHER" id="PTHR42928:SF5">
    <property type="entry name" value="BLR1237 PROTEIN"/>
    <property type="match status" value="1"/>
</dbReference>
<keyword evidence="4" id="KW-1185">Reference proteome</keyword>
<dbReference type="PANTHER" id="PTHR42928">
    <property type="entry name" value="TRICARBOXYLATE-BINDING PROTEIN"/>
    <property type="match status" value="1"/>
</dbReference>
<evidence type="ECO:0000256" key="2">
    <source>
        <dbReference type="SAM" id="SignalP"/>
    </source>
</evidence>
<feature type="chain" id="PRO_5045879198" evidence="2">
    <location>
        <begin position="24"/>
        <end position="327"/>
    </location>
</feature>
<gene>
    <name evidence="3" type="ORF">CKO45_10560</name>
</gene>
<organism evidence="3 4">
    <name type="scientific">Paracraurococcus ruber</name>
    <dbReference type="NCBI Taxonomy" id="77675"/>
    <lineage>
        <taxon>Bacteria</taxon>
        <taxon>Pseudomonadati</taxon>
        <taxon>Pseudomonadota</taxon>
        <taxon>Alphaproteobacteria</taxon>
        <taxon>Acetobacterales</taxon>
        <taxon>Roseomonadaceae</taxon>
        <taxon>Paracraurococcus</taxon>
    </lineage>
</organism>
<reference evidence="3 4" key="1">
    <citation type="journal article" date="2020" name="Microorganisms">
        <title>Osmotic Adaptation and Compatible Solute Biosynthesis of Phototrophic Bacteria as Revealed from Genome Analyses.</title>
        <authorList>
            <person name="Imhoff J.F."/>
            <person name="Rahn T."/>
            <person name="Kunzel S."/>
            <person name="Keller A."/>
            <person name="Neulinger S.C."/>
        </authorList>
    </citation>
    <scope>NUCLEOTIDE SEQUENCE [LARGE SCALE GENOMIC DNA]</scope>
    <source>
        <strain evidence="3 4">DSM 15382</strain>
    </source>
</reference>
<comment type="similarity">
    <text evidence="1">Belongs to the UPF0065 (bug) family.</text>
</comment>
<keyword evidence="2" id="KW-0732">Signal</keyword>
<accession>A0ABS1CVX4</accession>
<dbReference type="InterPro" id="IPR042100">
    <property type="entry name" value="Bug_dom1"/>
</dbReference>
<dbReference type="RefSeq" id="WP_133219786.1">
    <property type="nucleotide sequence ID" value="NZ_NRSG01000062.1"/>
</dbReference>
<name>A0ABS1CVX4_9PROT</name>
<proteinExistence type="inferred from homology"/>
<feature type="signal peptide" evidence="2">
    <location>
        <begin position="1"/>
        <end position="23"/>
    </location>
</feature>
<dbReference type="CDD" id="cd07012">
    <property type="entry name" value="PBP2_Bug_TTT"/>
    <property type="match status" value="1"/>
</dbReference>
<dbReference type="Gene3D" id="3.40.190.10">
    <property type="entry name" value="Periplasmic binding protein-like II"/>
    <property type="match status" value="1"/>
</dbReference>
<protein>
    <submittedName>
        <fullName evidence="3">C4-dicarboxylate ABC transporter</fullName>
    </submittedName>
</protein>
<evidence type="ECO:0000313" key="3">
    <source>
        <dbReference type="EMBL" id="MBK1658673.1"/>
    </source>
</evidence>
<dbReference type="Pfam" id="PF03401">
    <property type="entry name" value="TctC"/>
    <property type="match status" value="1"/>
</dbReference>
<dbReference type="SUPFAM" id="SSF53850">
    <property type="entry name" value="Periplasmic binding protein-like II"/>
    <property type="match status" value="1"/>
</dbReference>
<comment type="caution">
    <text evidence="3">The sequence shown here is derived from an EMBL/GenBank/DDBJ whole genome shotgun (WGS) entry which is preliminary data.</text>
</comment>
<evidence type="ECO:0000256" key="1">
    <source>
        <dbReference type="ARBA" id="ARBA00006987"/>
    </source>
</evidence>
<sequence length="327" mass="34383">MRMRGWSVAVLAWLAAALVPATAEEFPRPGRPVTVLGGFPNGTGTDIYARLIQGPLQAALGVPVVVDNRAGAGGNLAMEAVARAEPDGHTILMATSAMLAINPHLRKLAFDTQADFAPLAGVLDAPNFLTVSAARRPNLTDCPAVMAAARAAPGRMTYASTGVGASTHLAGAQFAAARDLELVHVPYRGGPLAMTALLAGEVDIFFYQTGPVLEFWRRGEVRLLAVTSREPSQAAPGVPTVAEACGIPGFESTTWYGLAVPARTPAPVQAKLSQAVLRAAALPEVEARVREMGFTPRLEDPARMRARLAEDHVRWGEVVARTGAKAD</sequence>
<dbReference type="InterPro" id="IPR005064">
    <property type="entry name" value="BUG"/>
</dbReference>
<dbReference type="Gene3D" id="3.40.190.150">
    <property type="entry name" value="Bordetella uptake gene, domain 1"/>
    <property type="match status" value="1"/>
</dbReference>
<dbReference type="Proteomes" id="UP000697995">
    <property type="component" value="Unassembled WGS sequence"/>
</dbReference>
<dbReference type="EMBL" id="NRSG01000062">
    <property type="protein sequence ID" value="MBK1658673.1"/>
    <property type="molecule type" value="Genomic_DNA"/>
</dbReference>
<evidence type="ECO:0000313" key="4">
    <source>
        <dbReference type="Proteomes" id="UP000697995"/>
    </source>
</evidence>